<dbReference type="Proteomes" id="UP000257109">
    <property type="component" value="Unassembled WGS sequence"/>
</dbReference>
<protein>
    <recommendedName>
        <fullName evidence="3">Retrotransposon gag domain-containing protein</fullName>
    </recommendedName>
</protein>
<organism evidence="1 2">
    <name type="scientific">Mucuna pruriens</name>
    <name type="common">Velvet bean</name>
    <name type="synonym">Dolichos pruriens</name>
    <dbReference type="NCBI Taxonomy" id="157652"/>
    <lineage>
        <taxon>Eukaryota</taxon>
        <taxon>Viridiplantae</taxon>
        <taxon>Streptophyta</taxon>
        <taxon>Embryophyta</taxon>
        <taxon>Tracheophyta</taxon>
        <taxon>Spermatophyta</taxon>
        <taxon>Magnoliopsida</taxon>
        <taxon>eudicotyledons</taxon>
        <taxon>Gunneridae</taxon>
        <taxon>Pentapetalae</taxon>
        <taxon>rosids</taxon>
        <taxon>fabids</taxon>
        <taxon>Fabales</taxon>
        <taxon>Fabaceae</taxon>
        <taxon>Papilionoideae</taxon>
        <taxon>50 kb inversion clade</taxon>
        <taxon>NPAAA clade</taxon>
        <taxon>indigoferoid/millettioid clade</taxon>
        <taxon>Phaseoleae</taxon>
        <taxon>Mucuna</taxon>
    </lineage>
</organism>
<dbReference type="PANTHER" id="PTHR32108">
    <property type="entry name" value="DNA-DIRECTED RNA POLYMERASE SUBUNIT ALPHA"/>
    <property type="match status" value="1"/>
</dbReference>
<reference evidence="1" key="1">
    <citation type="submission" date="2018-05" db="EMBL/GenBank/DDBJ databases">
        <title>Draft genome of Mucuna pruriens seed.</title>
        <authorList>
            <person name="Nnadi N.E."/>
            <person name="Vos R."/>
            <person name="Hasami M.H."/>
            <person name="Devisetty U.K."/>
            <person name="Aguiy J.C."/>
        </authorList>
    </citation>
    <scope>NUCLEOTIDE SEQUENCE [LARGE SCALE GENOMIC DNA]</scope>
    <source>
        <strain evidence="1">JCA_2017</strain>
    </source>
</reference>
<dbReference type="EMBL" id="QJKJ01018177">
    <property type="protein sequence ID" value="RDX57795.1"/>
    <property type="molecule type" value="Genomic_DNA"/>
</dbReference>
<evidence type="ECO:0000313" key="2">
    <source>
        <dbReference type="Proteomes" id="UP000257109"/>
    </source>
</evidence>
<dbReference type="PANTHER" id="PTHR32108:SF9">
    <property type="entry name" value="REVERSE TRANSCRIPTASE RNASE H-LIKE DOMAIN-CONTAINING PROTEIN"/>
    <property type="match status" value="1"/>
</dbReference>
<name>A0A371DZ13_MUCPR</name>
<comment type="caution">
    <text evidence="1">The sequence shown here is derived from an EMBL/GenBank/DDBJ whole genome shotgun (WGS) entry which is preliminary data.</text>
</comment>
<sequence length="183" mass="20777">MAKKDHEGFKEYAQKWCELAAQVQPPLIEKEMVSTFIDTLPSPFYEIVIGSVSPNFTDLVIIGERVEVGLKRGKFTSNTGQVSFTRKAKQEKKKGEANAVIVDTTSRVLDPIPVLYIELFRTLLEKKLISIVPLKPAEPPYSKSYDPNTRCEYHGGGIRHPTERCWGLKHKVEDLIDEGWLVF</sequence>
<proteinExistence type="predicted"/>
<evidence type="ECO:0000313" key="1">
    <source>
        <dbReference type="EMBL" id="RDX57795.1"/>
    </source>
</evidence>
<dbReference type="OrthoDB" id="1436520at2759"/>
<accession>A0A371DZ13</accession>
<feature type="non-terminal residue" evidence="1">
    <location>
        <position position="1"/>
    </location>
</feature>
<gene>
    <name evidence="1" type="ORF">CR513_62935</name>
</gene>
<evidence type="ECO:0008006" key="3">
    <source>
        <dbReference type="Google" id="ProtNLM"/>
    </source>
</evidence>
<dbReference type="AlphaFoldDB" id="A0A371DZ13"/>
<keyword evidence="2" id="KW-1185">Reference proteome</keyword>